<dbReference type="SMART" id="SM00857">
    <property type="entry name" value="Resolvase"/>
    <property type="match status" value="1"/>
</dbReference>
<organism evidence="5">
    <name type="scientific">uncultured Caudovirales phage</name>
    <dbReference type="NCBI Taxonomy" id="2100421"/>
    <lineage>
        <taxon>Viruses</taxon>
        <taxon>Duplodnaviria</taxon>
        <taxon>Heunggongvirae</taxon>
        <taxon>Uroviricota</taxon>
        <taxon>Caudoviricetes</taxon>
        <taxon>Peduoviridae</taxon>
        <taxon>Maltschvirus</taxon>
        <taxon>Maltschvirus maltsch</taxon>
    </lineage>
</organism>
<evidence type="ECO:0000313" key="6">
    <source>
        <dbReference type="EMBL" id="CAB4178930.1"/>
    </source>
</evidence>
<dbReference type="Pfam" id="PF00239">
    <property type="entry name" value="Resolvase"/>
    <property type="match status" value="1"/>
</dbReference>
<protein>
    <submittedName>
        <fullName evidence="5">PinR Site-specific recombinases, DNA invertase Pin homologs</fullName>
    </submittedName>
</protein>
<accession>A0A6J5PQI6</accession>
<dbReference type="EMBL" id="LR796896">
    <property type="protein sequence ID" value="CAB4173257.1"/>
    <property type="molecule type" value="Genomic_DNA"/>
</dbReference>
<feature type="domain" description="Resolvase/invertase-type recombinase catalytic" evidence="3">
    <location>
        <begin position="18"/>
        <end position="156"/>
    </location>
</feature>
<dbReference type="PROSITE" id="PS51736">
    <property type="entry name" value="RECOMBINASES_3"/>
    <property type="match status" value="1"/>
</dbReference>
<reference evidence="5" key="1">
    <citation type="submission" date="2020-05" db="EMBL/GenBank/DDBJ databases">
        <authorList>
            <person name="Chiriac C."/>
            <person name="Salcher M."/>
            <person name="Ghai R."/>
            <person name="Kavagutti S V."/>
        </authorList>
    </citation>
    <scope>NUCLEOTIDE SEQUENCE</scope>
</reference>
<dbReference type="InterPro" id="IPR050639">
    <property type="entry name" value="SSR_resolvase"/>
</dbReference>
<keyword evidence="2" id="KW-0233">DNA recombination</keyword>
<dbReference type="Gene3D" id="3.40.50.1390">
    <property type="entry name" value="Resolvase, N-terminal catalytic domain"/>
    <property type="match status" value="1"/>
</dbReference>
<gene>
    <name evidence="6" type="ORF">UFOVP1025_16</name>
    <name evidence="7" type="ORF">UFOVP1628_19</name>
    <name evidence="4" type="ORF">UFOVP852_18</name>
    <name evidence="5" type="ORF">UFOVP948_41</name>
</gene>
<evidence type="ECO:0000259" key="3">
    <source>
        <dbReference type="PROSITE" id="PS51736"/>
    </source>
</evidence>
<dbReference type="SUPFAM" id="SSF53041">
    <property type="entry name" value="Resolvase-like"/>
    <property type="match status" value="1"/>
</dbReference>
<evidence type="ECO:0000313" key="7">
    <source>
        <dbReference type="EMBL" id="CAB4219882.1"/>
    </source>
</evidence>
<evidence type="ECO:0000313" key="5">
    <source>
        <dbReference type="EMBL" id="CAB4173257.1"/>
    </source>
</evidence>
<dbReference type="PANTHER" id="PTHR30461:SF2">
    <property type="entry name" value="SERINE RECOMBINASE PINE-RELATED"/>
    <property type="match status" value="1"/>
</dbReference>
<dbReference type="EMBL" id="LR797488">
    <property type="protein sequence ID" value="CAB4219882.1"/>
    <property type="molecule type" value="Genomic_DNA"/>
</dbReference>
<keyword evidence="1" id="KW-0238">DNA-binding</keyword>
<evidence type="ECO:0000256" key="1">
    <source>
        <dbReference type="ARBA" id="ARBA00023125"/>
    </source>
</evidence>
<name>A0A6J5PQI6_9CAUD</name>
<evidence type="ECO:0000256" key="2">
    <source>
        <dbReference type="ARBA" id="ARBA00023172"/>
    </source>
</evidence>
<proteinExistence type="predicted"/>
<dbReference type="InterPro" id="IPR006119">
    <property type="entry name" value="Resolv_N"/>
</dbReference>
<dbReference type="CDD" id="cd03768">
    <property type="entry name" value="SR_ResInv"/>
    <property type="match status" value="1"/>
</dbReference>
<evidence type="ECO:0000313" key="4">
    <source>
        <dbReference type="EMBL" id="CAB4166135.1"/>
    </source>
</evidence>
<dbReference type="GO" id="GO:0003677">
    <property type="term" value="F:DNA binding"/>
    <property type="evidence" value="ECO:0007669"/>
    <property type="project" value="UniProtKB-KW"/>
</dbReference>
<dbReference type="EMBL" id="LR796780">
    <property type="protein sequence ID" value="CAB4166135.1"/>
    <property type="molecule type" value="Genomic_DNA"/>
</dbReference>
<dbReference type="GO" id="GO:0000150">
    <property type="term" value="F:DNA strand exchange activity"/>
    <property type="evidence" value="ECO:0007669"/>
    <property type="project" value="InterPro"/>
</dbReference>
<dbReference type="PANTHER" id="PTHR30461">
    <property type="entry name" value="DNA-INVERTASE FROM LAMBDOID PROPHAGE"/>
    <property type="match status" value="1"/>
</dbReference>
<dbReference type="InterPro" id="IPR036162">
    <property type="entry name" value="Resolvase-like_N_sf"/>
</dbReference>
<dbReference type="EMBL" id="LR796971">
    <property type="protein sequence ID" value="CAB4178930.1"/>
    <property type="molecule type" value="Genomic_DNA"/>
</dbReference>
<sequence>MVWRCATPNRPDRGVVMQYIAYYRVSTDRQGNSGLGLEAQQVAVKQHGGEILAEYTEIESGGKSCRPELLAALAECKRTGATLIVAKLDRLARDAKLILTLVDEGAKVKFLDLPEIDTEGPIGRLMLTIIAGVAEFERRIISKRTKEALAVKKARGVKLGSPFPQRGGLVTGGRAKALAILNCRPLKLIVEEIKADGAVTIREIADQLKTRGITTPSGNPNWSTSAVHSLLKRLGD</sequence>